<evidence type="ECO:0000256" key="13">
    <source>
        <dbReference type="ARBA" id="ARBA00033999"/>
    </source>
</evidence>
<dbReference type="InterPro" id="IPR036155">
    <property type="entry name" value="Crypto/Photolyase_N_sf"/>
</dbReference>
<name>D5E9U1_METMS</name>
<dbReference type="PROSITE" id="PS01084">
    <property type="entry name" value="DNA_PHOTOLYASES_2_2"/>
    <property type="match status" value="1"/>
</dbReference>
<dbReference type="GO" id="GO:0003904">
    <property type="term" value="F:deoxyribodipyrimidine photo-lyase activity"/>
    <property type="evidence" value="ECO:0007669"/>
    <property type="project" value="UniProtKB-EC"/>
</dbReference>
<dbReference type="PANTHER" id="PTHR10211">
    <property type="entry name" value="DEOXYRIBODIPYRIMIDINE PHOTOLYASE"/>
    <property type="match status" value="1"/>
</dbReference>
<evidence type="ECO:0000256" key="7">
    <source>
        <dbReference type="ARBA" id="ARBA00022827"/>
    </source>
</evidence>
<dbReference type="HOGENOM" id="CLU_026342_2_1_2"/>
<dbReference type="PANTHER" id="PTHR10211:SF0">
    <property type="entry name" value="DEOXYRIBODIPYRIMIDINE PHOTO-LYASE"/>
    <property type="match status" value="1"/>
</dbReference>
<dbReference type="GO" id="GO:0000719">
    <property type="term" value="P:photoreactive repair"/>
    <property type="evidence" value="ECO:0007669"/>
    <property type="project" value="TreeGrafter"/>
</dbReference>
<feature type="domain" description="Photolyase/cryptochrome alpha/beta" evidence="15">
    <location>
        <begin position="19"/>
        <end position="146"/>
    </location>
</feature>
<dbReference type="RefSeq" id="WP_013036885.1">
    <property type="nucleotide sequence ID" value="NC_014002.1"/>
</dbReference>
<gene>
    <name evidence="16" type="ordered locus">Mmah_0410</name>
</gene>
<dbReference type="GeneID" id="8982545"/>
<sequence length="457" mass="53235">MANIGRIHWLNEKPIGSGTYVLYWMQSSQRVDYNHALEFAIQQANKMDLPLLVLFCLTKYPQANLRHYTFMLEGLVQTKKSLEKLGIQFVMLKGNPVDVVHEFARDASLLVTDQDYQKLQRGWRENLAASISCPFAQVESNVIVPVENVSDKEEWSAATLRRKIHKHLDEFVHPFELSALANSSLEIDQDSLDLNDFEQILNSMDIDRSVKPSPRYKGGIHQAREKLSDFIAHRLGDYDEKRNDPNLDFLSGMSPYLHFGQISPLEIALKVQDAKKGGSTAYMEELVVRRELAMNFVYYDKDYDSLDCLPDWAKKTLAEHRDDFRQYIYTQEEFEQARTHDPYWNAAQREMVLTGKMHGYMRMYWGKKILEWTDSPEQAYQIALYLNNKYELDGRDPNGYAGIAWCFGKHDRAWKERDIFGKVRYMNANGLKRKFDAGGYVEKITRLEEKLGYLTDK</sequence>
<evidence type="ECO:0000256" key="6">
    <source>
        <dbReference type="ARBA" id="ARBA00022763"/>
    </source>
</evidence>
<evidence type="ECO:0000256" key="14">
    <source>
        <dbReference type="ARBA" id="ARBA00053026"/>
    </source>
</evidence>
<keyword evidence="9" id="KW-0238">DNA-binding</keyword>
<comment type="similarity">
    <text evidence="2">Belongs to the DNA photolyase class-2 family.</text>
</comment>
<dbReference type="OrthoDB" id="11721at2157"/>
<reference evidence="16 17" key="1">
    <citation type="submission" date="2010-03" db="EMBL/GenBank/DDBJ databases">
        <title>The complete genome of Methanohalophilus mahii DSM 5219.</title>
        <authorList>
            <consortium name="US DOE Joint Genome Institute (JGI-PGF)"/>
            <person name="Lucas S."/>
            <person name="Copeland A."/>
            <person name="Lapidus A."/>
            <person name="Glavina del Rio T."/>
            <person name="Dalin E."/>
            <person name="Tice H."/>
            <person name="Bruce D."/>
            <person name="Goodwin L."/>
            <person name="Pitluck S."/>
            <person name="Kyrpides N."/>
            <person name="Mavromatis K."/>
            <person name="Ivanova N."/>
            <person name="Lykidis A."/>
            <person name="Saunders E."/>
            <person name="Brettin T."/>
            <person name="Detter J.C."/>
            <person name="Han C."/>
            <person name="Land M."/>
            <person name="Hauser L."/>
            <person name="Markowitz V."/>
            <person name="Cheng J.-F."/>
            <person name="Hugenholtz P."/>
            <person name="Woyke T."/>
            <person name="Wu D."/>
            <person name="Spring S."/>
            <person name="Schneider S."/>
            <person name="Schroeder M."/>
            <person name="Klenk H.-P."/>
            <person name="Eisen J.A."/>
        </authorList>
    </citation>
    <scope>NUCLEOTIDE SEQUENCE [LARGE SCALE GENOMIC DNA]</scope>
    <source>
        <strain evidence="17">ATCC 35705 / DSM 5219 / SLP</strain>
    </source>
</reference>
<dbReference type="InterPro" id="IPR008148">
    <property type="entry name" value="DNA_photolyase_2"/>
</dbReference>
<dbReference type="Proteomes" id="UP000001059">
    <property type="component" value="Chromosome"/>
</dbReference>
<evidence type="ECO:0000256" key="11">
    <source>
        <dbReference type="ARBA" id="ARBA00023239"/>
    </source>
</evidence>
<dbReference type="InterPro" id="IPR006050">
    <property type="entry name" value="DNA_photolyase_N"/>
</dbReference>
<evidence type="ECO:0000259" key="15">
    <source>
        <dbReference type="PROSITE" id="PS51645"/>
    </source>
</evidence>
<dbReference type="Gene3D" id="3.40.50.620">
    <property type="entry name" value="HUPs"/>
    <property type="match status" value="1"/>
</dbReference>
<evidence type="ECO:0000256" key="9">
    <source>
        <dbReference type="ARBA" id="ARBA00023125"/>
    </source>
</evidence>
<evidence type="ECO:0000256" key="5">
    <source>
        <dbReference type="ARBA" id="ARBA00022630"/>
    </source>
</evidence>
<dbReference type="GO" id="GO:0003677">
    <property type="term" value="F:DNA binding"/>
    <property type="evidence" value="ECO:0007669"/>
    <property type="project" value="UniProtKB-KW"/>
</dbReference>
<evidence type="ECO:0000313" key="16">
    <source>
        <dbReference type="EMBL" id="ADE35942.1"/>
    </source>
</evidence>
<evidence type="ECO:0000256" key="1">
    <source>
        <dbReference type="ARBA" id="ARBA00001974"/>
    </source>
</evidence>
<dbReference type="PROSITE" id="PS51645">
    <property type="entry name" value="PHR_CRY_ALPHA_BETA"/>
    <property type="match status" value="1"/>
</dbReference>
<evidence type="ECO:0000256" key="2">
    <source>
        <dbReference type="ARBA" id="ARBA00006409"/>
    </source>
</evidence>
<evidence type="ECO:0000256" key="4">
    <source>
        <dbReference type="ARBA" id="ARBA00014046"/>
    </source>
</evidence>
<keyword evidence="7" id="KW-0274">FAD</keyword>
<dbReference type="KEGG" id="mmh:Mmah_0410"/>
<dbReference type="SUPFAM" id="SSF52425">
    <property type="entry name" value="Cryptochrome/photolyase, N-terminal domain"/>
    <property type="match status" value="1"/>
</dbReference>
<keyword evidence="6" id="KW-0227">DNA damage</keyword>
<dbReference type="InterPro" id="IPR036134">
    <property type="entry name" value="Crypto/Photolyase_FAD-like_sf"/>
</dbReference>
<comment type="catalytic activity">
    <reaction evidence="13">
        <text>cyclobutadipyrimidine (in DNA) = 2 pyrimidine residues (in DNA).</text>
        <dbReference type="EC" id="4.1.99.3"/>
    </reaction>
</comment>
<dbReference type="EC" id="4.1.99.3" evidence="3"/>
<dbReference type="NCBIfam" id="TIGR00591">
    <property type="entry name" value="phr2"/>
    <property type="match status" value="1"/>
</dbReference>
<dbReference type="Gene3D" id="1.25.40.80">
    <property type="match status" value="1"/>
</dbReference>
<dbReference type="InterPro" id="IPR032673">
    <property type="entry name" value="DNA_photolyase_2_CS"/>
</dbReference>
<keyword evidence="5" id="KW-0285">Flavoprotein</keyword>
<evidence type="ECO:0000256" key="3">
    <source>
        <dbReference type="ARBA" id="ARBA00013149"/>
    </source>
</evidence>
<dbReference type="FunFam" id="1.10.579.10:FF:000002">
    <property type="entry name" value="Deoxyribodipyrimidine photolyase"/>
    <property type="match status" value="1"/>
</dbReference>
<keyword evidence="10" id="KW-0234">DNA repair</keyword>
<comment type="cofactor">
    <cofactor evidence="14">
        <name>coenzyme F420-(gamma-Glu)n</name>
        <dbReference type="ChEBI" id="CHEBI:133980"/>
    </cofactor>
</comment>
<dbReference type="STRING" id="547558.Mmah_0410"/>
<keyword evidence="8" id="KW-0157">Chromophore</keyword>
<dbReference type="Gene3D" id="1.10.579.10">
    <property type="entry name" value="DNA Cyclobutane Dipyrimidine Photolyase, subunit A, domain 3"/>
    <property type="match status" value="1"/>
</dbReference>
<organism evidence="16 17">
    <name type="scientific">Methanohalophilus mahii (strain ATCC 35705 / DSM 5219 / SLP)</name>
    <dbReference type="NCBI Taxonomy" id="547558"/>
    <lineage>
        <taxon>Archaea</taxon>
        <taxon>Methanobacteriati</taxon>
        <taxon>Methanobacteriota</taxon>
        <taxon>Stenosarchaea group</taxon>
        <taxon>Methanomicrobia</taxon>
        <taxon>Methanosarcinales</taxon>
        <taxon>Methanosarcinaceae</taxon>
        <taxon>Methanohalophilus</taxon>
    </lineage>
</organism>
<accession>D5E9U1</accession>
<evidence type="ECO:0000313" key="17">
    <source>
        <dbReference type="Proteomes" id="UP000001059"/>
    </source>
</evidence>
<evidence type="ECO:0000256" key="10">
    <source>
        <dbReference type="ARBA" id="ARBA00023204"/>
    </source>
</evidence>
<dbReference type="InterPro" id="IPR014729">
    <property type="entry name" value="Rossmann-like_a/b/a_fold"/>
</dbReference>
<protein>
    <recommendedName>
        <fullName evidence="4">Deoxyribodipyrimidine photo-lyase</fullName>
        <ecNumber evidence="3">4.1.99.3</ecNumber>
    </recommendedName>
    <alternativeName>
        <fullName evidence="12">DNA photolyase</fullName>
    </alternativeName>
</protein>
<dbReference type="AlphaFoldDB" id="D5E9U1"/>
<evidence type="ECO:0000256" key="8">
    <source>
        <dbReference type="ARBA" id="ARBA00022991"/>
    </source>
</evidence>
<comment type="cofactor">
    <cofactor evidence="1">
        <name>FAD</name>
        <dbReference type="ChEBI" id="CHEBI:57692"/>
    </cofactor>
</comment>
<evidence type="ECO:0000256" key="12">
    <source>
        <dbReference type="ARBA" id="ARBA00031671"/>
    </source>
</evidence>
<keyword evidence="11 16" id="KW-0456">Lyase</keyword>
<dbReference type="Pfam" id="PF00875">
    <property type="entry name" value="DNA_photolyase"/>
    <property type="match status" value="1"/>
</dbReference>
<dbReference type="SUPFAM" id="SSF48173">
    <property type="entry name" value="Cryptochrome/photolyase FAD-binding domain"/>
    <property type="match status" value="1"/>
</dbReference>
<proteinExistence type="inferred from homology"/>
<keyword evidence="17" id="KW-1185">Reference proteome</keyword>
<dbReference type="InterPro" id="IPR052219">
    <property type="entry name" value="Photolyase_Class-2"/>
</dbReference>
<dbReference type="EMBL" id="CP001994">
    <property type="protein sequence ID" value="ADE35942.1"/>
    <property type="molecule type" value="Genomic_DNA"/>
</dbReference>